<gene>
    <name evidence="4" type="ORF">FUA24_11730</name>
</gene>
<evidence type="ECO:0000259" key="3">
    <source>
        <dbReference type="Pfam" id="PF18962"/>
    </source>
</evidence>
<dbReference type="InterPro" id="IPR026444">
    <property type="entry name" value="Secre_tail"/>
</dbReference>
<dbReference type="AlphaFoldDB" id="A0A5D0HSR0"/>
<comment type="caution">
    <text evidence="4">The sequence shown here is derived from an EMBL/GenBank/DDBJ whole genome shotgun (WGS) entry which is preliminary data.</text>
</comment>
<evidence type="ECO:0000256" key="1">
    <source>
        <dbReference type="ARBA" id="ARBA00022729"/>
    </source>
</evidence>
<dbReference type="NCBIfam" id="TIGR04183">
    <property type="entry name" value="Por_Secre_tail"/>
    <property type="match status" value="1"/>
</dbReference>
<dbReference type="RefSeq" id="WP_148542486.1">
    <property type="nucleotide sequence ID" value="NZ_VSDQ01000679.1"/>
</dbReference>
<evidence type="ECO:0000313" key="5">
    <source>
        <dbReference type="Proteomes" id="UP000323930"/>
    </source>
</evidence>
<keyword evidence="1 2" id="KW-0732">Signal</keyword>
<proteinExistence type="predicted"/>
<organism evidence="4 5">
    <name type="scientific">Seonamhaeicola marinus</name>
    <dbReference type="NCBI Taxonomy" id="1912246"/>
    <lineage>
        <taxon>Bacteria</taxon>
        <taxon>Pseudomonadati</taxon>
        <taxon>Bacteroidota</taxon>
        <taxon>Flavobacteriia</taxon>
        <taxon>Flavobacteriales</taxon>
        <taxon>Flavobacteriaceae</taxon>
    </lineage>
</organism>
<evidence type="ECO:0000256" key="2">
    <source>
        <dbReference type="SAM" id="SignalP"/>
    </source>
</evidence>
<feature type="domain" description="Secretion system C-terminal sorting" evidence="3">
    <location>
        <begin position="38"/>
        <end position="106"/>
    </location>
</feature>
<protein>
    <submittedName>
        <fullName evidence="4">T9SS type A sorting domain-containing protein</fullName>
    </submittedName>
</protein>
<feature type="signal peptide" evidence="2">
    <location>
        <begin position="1"/>
        <end position="19"/>
    </location>
</feature>
<dbReference type="EMBL" id="VSDQ01000679">
    <property type="protein sequence ID" value="TYA74010.1"/>
    <property type="molecule type" value="Genomic_DNA"/>
</dbReference>
<name>A0A5D0HSR0_9FLAO</name>
<dbReference type="Proteomes" id="UP000323930">
    <property type="component" value="Unassembled WGS sequence"/>
</dbReference>
<keyword evidence="5" id="KW-1185">Reference proteome</keyword>
<dbReference type="Pfam" id="PF18962">
    <property type="entry name" value="Por_Secre_tail"/>
    <property type="match status" value="1"/>
</dbReference>
<evidence type="ECO:0000313" key="4">
    <source>
        <dbReference type="EMBL" id="TYA74010.1"/>
    </source>
</evidence>
<reference evidence="4 5" key="1">
    <citation type="submission" date="2019-08" db="EMBL/GenBank/DDBJ databases">
        <title>Seonamhaeicola sediminis sp. nov., isolated from marine sediment.</title>
        <authorList>
            <person name="Cao W.R."/>
        </authorList>
    </citation>
    <scope>NUCLEOTIDE SEQUENCE [LARGE SCALE GENOMIC DNA]</scope>
    <source>
        <strain evidence="4 5">B011</strain>
    </source>
</reference>
<feature type="chain" id="PRO_5022947833" evidence="2">
    <location>
        <begin position="20"/>
        <end position="107"/>
    </location>
</feature>
<sequence length="107" mass="12199">MKTLFLIFFLLATCHTAVSQSNDPNRDIETKSVFKCHPNPVENDLFIVGTHKIKSVEFIDVLGKRAAIYLFNKSIIKLDVSYLKSGIYLLQVIDENNKVETKKLVVK</sequence>
<accession>A0A5D0HSR0</accession>
<dbReference type="OrthoDB" id="1448302at2"/>